<evidence type="ECO:0000313" key="2">
    <source>
        <dbReference type="Proteomes" id="UP000011717"/>
    </source>
</evidence>
<comment type="caution">
    <text evidence="1">The sequence shown here is derived from an EMBL/GenBank/DDBJ whole genome shotgun (WGS) entry which is preliminary data.</text>
</comment>
<proteinExistence type="predicted"/>
<name>M2T5G0_9SPHN</name>
<accession>M2T5G0</accession>
<dbReference type="Proteomes" id="UP000011717">
    <property type="component" value="Unassembled WGS sequence"/>
</dbReference>
<dbReference type="AlphaFoldDB" id="M2T5G0"/>
<keyword evidence="2" id="KW-1185">Reference proteome</keyword>
<dbReference type="PATRIC" id="fig|1234595.3.peg.2884"/>
<dbReference type="RefSeq" id="WP_008603845.1">
    <property type="nucleotide sequence ID" value="NZ_AMRV01000017.1"/>
</dbReference>
<gene>
    <name evidence="1" type="ORF">C725_2881</name>
</gene>
<sequence length="418" mass="45048">MIVRRVLFRFFLVLLAALFFLGAALLSPRPAVPPNDVPTARDVGAMQTLATGTLWLLRQNGPGPLVASRETAQAAARVAAYSRPDVRAAADIRGGMVRGQVSIALAPHSWLNIAAAAEPFENGADPHLRIKIGSIPVPAPLTHWVADRVIALIWTGKTPPPTFAEVWPALQIEDDDSAATATFDVPQPLVRGVQRLLGLYSESVAASARATYLRLTGPDTYFVGPASLGAFTREAFGPDAGDLSRDAAAGRLIGMLMASSDPEFIRLAGTSLFRRDQDRPRVRTVTVEGRTDLVAHFLVSAALTANGDRHVSNAIGEVKELSDSLAGGSGFSFVDLTADRAGTRLGELLSDPRTTRRTQERLAEARTEDLFPMEALALSEGLSEEEFEARYEALDAEAYRKTVARIDAALDRLPLYRE</sequence>
<dbReference type="EMBL" id="AMRV01000017">
    <property type="protein sequence ID" value="EMD81724.1"/>
    <property type="molecule type" value="Genomic_DNA"/>
</dbReference>
<dbReference type="OrthoDB" id="9997at2"/>
<reference evidence="1 2" key="1">
    <citation type="journal article" date="2013" name="Genome Announc.">
        <title>Draft Genome Sequence of Strain JLT2015T, Belonging to the Family Sphingomonadaceae of the Alphaproteobacteria.</title>
        <authorList>
            <person name="Tang K."/>
            <person name="Liu K."/>
            <person name="Li S."/>
            <person name="Jiao N."/>
        </authorList>
    </citation>
    <scope>NUCLEOTIDE SEQUENCE [LARGE SCALE GENOMIC DNA]</scope>
    <source>
        <strain evidence="1 2">JLT2015</strain>
    </source>
</reference>
<organism evidence="1 2">
    <name type="scientific">Pacificimonas flava</name>
    <dbReference type="NCBI Taxonomy" id="1234595"/>
    <lineage>
        <taxon>Bacteria</taxon>
        <taxon>Pseudomonadati</taxon>
        <taxon>Pseudomonadota</taxon>
        <taxon>Alphaproteobacteria</taxon>
        <taxon>Sphingomonadales</taxon>
        <taxon>Sphingosinicellaceae</taxon>
        <taxon>Pacificimonas</taxon>
    </lineage>
</organism>
<evidence type="ECO:0000313" key="1">
    <source>
        <dbReference type="EMBL" id="EMD81724.1"/>
    </source>
</evidence>
<protein>
    <submittedName>
        <fullName evidence="1">Uncharacterized protein</fullName>
    </submittedName>
</protein>